<evidence type="ECO:0008006" key="2">
    <source>
        <dbReference type="Google" id="ProtNLM"/>
    </source>
</evidence>
<comment type="caution">
    <text evidence="1">The sequence shown here is derived from an EMBL/GenBank/DDBJ whole genome shotgun (WGS) entry which is preliminary data.</text>
</comment>
<organism evidence="1">
    <name type="scientific">Desulfofervidus auxilii</name>
    <dbReference type="NCBI Taxonomy" id="1621989"/>
    <lineage>
        <taxon>Bacteria</taxon>
        <taxon>Pseudomonadati</taxon>
        <taxon>Thermodesulfobacteriota</taxon>
        <taxon>Candidatus Desulfofervidia</taxon>
        <taxon>Candidatus Desulfofervidales</taxon>
        <taxon>Candidatus Desulfofervidaceae</taxon>
        <taxon>Candidatus Desulfofervidus</taxon>
    </lineage>
</organism>
<accession>A0A7C1VPD7</accession>
<evidence type="ECO:0000313" key="1">
    <source>
        <dbReference type="EMBL" id="HEC68402.1"/>
    </source>
</evidence>
<protein>
    <recommendedName>
        <fullName evidence="2">Glycosyltransferase family 1 protein</fullName>
    </recommendedName>
</protein>
<reference evidence="1" key="1">
    <citation type="journal article" date="2020" name="mSystems">
        <title>Genome- and Community-Level Interaction Insights into Carbon Utilization and Element Cycling Functions of Hydrothermarchaeota in Hydrothermal Sediment.</title>
        <authorList>
            <person name="Zhou Z."/>
            <person name="Liu Y."/>
            <person name="Xu W."/>
            <person name="Pan J."/>
            <person name="Luo Z.H."/>
            <person name="Li M."/>
        </authorList>
    </citation>
    <scope>NUCLEOTIDE SEQUENCE [LARGE SCALE GENOMIC DNA]</scope>
    <source>
        <strain evidence="1">HyVt-389</strain>
    </source>
</reference>
<dbReference type="EMBL" id="DRIH01000222">
    <property type="protein sequence ID" value="HEC68402.1"/>
    <property type="molecule type" value="Genomic_DNA"/>
</dbReference>
<dbReference type="Proteomes" id="UP000885738">
    <property type="component" value="Unassembled WGS sequence"/>
</dbReference>
<proteinExistence type="predicted"/>
<sequence>MPLNILTFNWHEPYICLLAKTGHHFEVVLRLKGGRKEWLVEQRPVPENIILISEEHALRKCYRHFYDIIICQNIDDLLLVKDIEIPKILIFHNKLSTEIALGGNTISKEDYLKQVKLLIEQSKPIKLLFISQTKKMDWGLEGHVITPGIDPNEFENYQGHWPKVLRVGNFLKERDIMMGFSLQEEILKG</sequence>
<name>A0A7C1VPD7_DESA2</name>
<dbReference type="AlphaFoldDB" id="A0A7C1VPD7"/>
<gene>
    <name evidence="1" type="ORF">ENI35_06305</name>
</gene>
<feature type="non-terminal residue" evidence="1">
    <location>
        <position position="189"/>
    </location>
</feature>